<keyword evidence="4" id="KW-1185">Reference proteome</keyword>
<name>A0A344TE93_9BACT</name>
<dbReference type="InterPro" id="IPR025196">
    <property type="entry name" value="DUF4126"/>
</dbReference>
<feature type="transmembrane region" description="Helical" evidence="1">
    <location>
        <begin position="42"/>
        <end position="61"/>
    </location>
</feature>
<dbReference type="OrthoDB" id="288613at2"/>
<evidence type="ECO:0000256" key="1">
    <source>
        <dbReference type="SAM" id="Phobius"/>
    </source>
</evidence>
<evidence type="ECO:0000313" key="3">
    <source>
        <dbReference type="EMBL" id="AXE16964.1"/>
    </source>
</evidence>
<keyword evidence="1" id="KW-1133">Transmembrane helix</keyword>
<feature type="transmembrane region" description="Helical" evidence="1">
    <location>
        <begin position="157"/>
        <end position="175"/>
    </location>
</feature>
<proteinExistence type="predicted"/>
<reference evidence="3 4" key="1">
    <citation type="submission" date="2018-07" db="EMBL/GenBank/DDBJ databases">
        <title>Genome sequencing of Runella.</title>
        <authorList>
            <person name="Baek M.-G."/>
            <person name="Yi H."/>
        </authorList>
    </citation>
    <scope>NUCLEOTIDE SEQUENCE [LARGE SCALE GENOMIC DNA]</scope>
    <source>
        <strain evidence="3 4">HYN0085</strain>
    </source>
</reference>
<feature type="domain" description="DUF4126" evidence="2">
    <location>
        <begin position="7"/>
        <end position="176"/>
    </location>
</feature>
<dbReference type="Proteomes" id="UP000251993">
    <property type="component" value="Chromosome"/>
</dbReference>
<evidence type="ECO:0000259" key="2">
    <source>
        <dbReference type="Pfam" id="PF13548"/>
    </source>
</evidence>
<gene>
    <name evidence="3" type="ORF">DR864_04065</name>
</gene>
<protein>
    <submittedName>
        <fullName evidence="3">DUF4126 domain-containing protein</fullName>
    </submittedName>
</protein>
<feature type="transmembrane region" description="Helical" evidence="1">
    <location>
        <begin position="101"/>
        <end position="120"/>
    </location>
</feature>
<evidence type="ECO:0000313" key="4">
    <source>
        <dbReference type="Proteomes" id="UP000251993"/>
    </source>
</evidence>
<feature type="transmembrane region" description="Helical" evidence="1">
    <location>
        <begin position="73"/>
        <end position="95"/>
    </location>
</feature>
<dbReference type="AlphaFoldDB" id="A0A344TE93"/>
<sequence>MEIFLSLCLGVGLAACSGFRVFVPLLLSSLAVHFDLANVTTGFEWMGTWTAIGILATATVLEIGGYYIPWVDNLLDTIATPAAFAAGTLLTTSFVEIDNPVLHWGLGLIMGGGTAGFIQAGTSMVRLASTKFSGGMANPVVATFENILSVLFTFFTFWFPIVAFVLVVLFIGWLLRKIIHRKSKVTT</sequence>
<accession>A0A344TE93</accession>
<dbReference type="EMBL" id="CP030850">
    <property type="protein sequence ID" value="AXE16964.1"/>
    <property type="molecule type" value="Genomic_DNA"/>
</dbReference>
<dbReference type="KEGG" id="run:DR864_04065"/>
<keyword evidence="1" id="KW-0812">Transmembrane</keyword>
<dbReference type="RefSeq" id="WP_114065751.1">
    <property type="nucleotide sequence ID" value="NZ_CP030850.1"/>
</dbReference>
<organism evidence="3 4">
    <name type="scientific">Runella rosea</name>
    <dbReference type="NCBI Taxonomy" id="2259595"/>
    <lineage>
        <taxon>Bacteria</taxon>
        <taxon>Pseudomonadati</taxon>
        <taxon>Bacteroidota</taxon>
        <taxon>Cytophagia</taxon>
        <taxon>Cytophagales</taxon>
        <taxon>Spirosomataceae</taxon>
        <taxon>Runella</taxon>
    </lineage>
</organism>
<keyword evidence="1" id="KW-0472">Membrane</keyword>
<dbReference type="Pfam" id="PF13548">
    <property type="entry name" value="DUF4126"/>
    <property type="match status" value="1"/>
</dbReference>